<keyword evidence="12" id="KW-1185">Reference proteome</keyword>
<dbReference type="Proteomes" id="UP000633136">
    <property type="component" value="Unassembled WGS sequence"/>
</dbReference>
<keyword evidence="3" id="KW-1003">Cell membrane</keyword>
<dbReference type="AlphaFoldDB" id="A0A917EQJ4"/>
<dbReference type="PANTHER" id="PTHR35011">
    <property type="entry name" value="2,3-DIKETO-L-GULONATE TRAP TRANSPORTER SMALL PERMEASE PROTEIN YIAM"/>
    <property type="match status" value="1"/>
</dbReference>
<feature type="transmembrane region" description="Helical" evidence="9">
    <location>
        <begin position="136"/>
        <end position="159"/>
    </location>
</feature>
<keyword evidence="2" id="KW-0813">Transport</keyword>
<organism evidence="11 12">
    <name type="scientific">Nesterenkonia cremea</name>
    <dbReference type="NCBI Taxonomy" id="1882340"/>
    <lineage>
        <taxon>Bacteria</taxon>
        <taxon>Bacillati</taxon>
        <taxon>Actinomycetota</taxon>
        <taxon>Actinomycetes</taxon>
        <taxon>Micrococcales</taxon>
        <taxon>Micrococcaceae</taxon>
        <taxon>Nesterenkonia</taxon>
    </lineage>
</organism>
<dbReference type="GO" id="GO:0015740">
    <property type="term" value="P:C4-dicarboxylate transport"/>
    <property type="evidence" value="ECO:0007669"/>
    <property type="project" value="TreeGrafter"/>
</dbReference>
<dbReference type="Pfam" id="PF04290">
    <property type="entry name" value="DctQ"/>
    <property type="match status" value="1"/>
</dbReference>
<evidence type="ECO:0000256" key="4">
    <source>
        <dbReference type="ARBA" id="ARBA00022519"/>
    </source>
</evidence>
<feature type="domain" description="Tripartite ATP-independent periplasmic transporters DctQ component" evidence="10">
    <location>
        <begin position="31"/>
        <end position="156"/>
    </location>
</feature>
<evidence type="ECO:0000256" key="6">
    <source>
        <dbReference type="ARBA" id="ARBA00022989"/>
    </source>
</evidence>
<name>A0A917EQJ4_9MICC</name>
<dbReference type="GO" id="GO:0022857">
    <property type="term" value="F:transmembrane transporter activity"/>
    <property type="evidence" value="ECO:0007669"/>
    <property type="project" value="TreeGrafter"/>
</dbReference>
<evidence type="ECO:0000313" key="12">
    <source>
        <dbReference type="Proteomes" id="UP000633136"/>
    </source>
</evidence>
<dbReference type="GO" id="GO:0005886">
    <property type="term" value="C:plasma membrane"/>
    <property type="evidence" value="ECO:0007669"/>
    <property type="project" value="UniProtKB-SubCell"/>
</dbReference>
<evidence type="ECO:0000256" key="5">
    <source>
        <dbReference type="ARBA" id="ARBA00022692"/>
    </source>
</evidence>
<dbReference type="InterPro" id="IPR007387">
    <property type="entry name" value="TRAP_DctQ"/>
</dbReference>
<dbReference type="InterPro" id="IPR055348">
    <property type="entry name" value="DctQ"/>
</dbReference>
<evidence type="ECO:0000256" key="2">
    <source>
        <dbReference type="ARBA" id="ARBA00022448"/>
    </source>
</evidence>
<feature type="transmembrane region" description="Helical" evidence="9">
    <location>
        <begin position="95"/>
        <end position="116"/>
    </location>
</feature>
<sequence length="181" mass="19371">MIEPQHPAARRLLSAMTRLELAFGALMLLMILVLVFMQAAQRYMPGEGAAWTGELSRFAMAWLTFSVAGILVTLRGHITLEVVDTLPAPRLVRTVQVFSLLIVAVVAVGLSCEAWSLVSTEGQISSPVLGLPMSVVYIPVLAGMISTIIRSLLAAYVVARCGPLLSAGEHSPATDSKERNA</sequence>
<dbReference type="PANTHER" id="PTHR35011:SF2">
    <property type="entry name" value="2,3-DIKETO-L-GULONATE TRAP TRANSPORTER SMALL PERMEASE PROTEIN YIAM"/>
    <property type="match status" value="1"/>
</dbReference>
<evidence type="ECO:0000256" key="7">
    <source>
        <dbReference type="ARBA" id="ARBA00023136"/>
    </source>
</evidence>
<comment type="caution">
    <text evidence="11">The sequence shown here is derived from an EMBL/GenBank/DDBJ whole genome shotgun (WGS) entry which is preliminary data.</text>
</comment>
<evidence type="ECO:0000256" key="8">
    <source>
        <dbReference type="ARBA" id="ARBA00038436"/>
    </source>
</evidence>
<keyword evidence="7 9" id="KW-0472">Membrane</keyword>
<comment type="subcellular location">
    <subcellularLocation>
        <location evidence="1">Cell inner membrane</location>
        <topology evidence="1">Multi-pass membrane protein</topology>
    </subcellularLocation>
</comment>
<dbReference type="EMBL" id="BMIS01000004">
    <property type="protein sequence ID" value="GGE66361.1"/>
    <property type="molecule type" value="Genomic_DNA"/>
</dbReference>
<keyword evidence="5 9" id="KW-0812">Transmembrane</keyword>
<evidence type="ECO:0000256" key="3">
    <source>
        <dbReference type="ARBA" id="ARBA00022475"/>
    </source>
</evidence>
<feature type="transmembrane region" description="Helical" evidence="9">
    <location>
        <begin position="21"/>
        <end position="40"/>
    </location>
</feature>
<proteinExistence type="inferred from homology"/>
<keyword evidence="4" id="KW-0997">Cell inner membrane</keyword>
<comment type="similarity">
    <text evidence="8">Belongs to the TRAP transporter small permease family.</text>
</comment>
<keyword evidence="6 9" id="KW-1133">Transmembrane helix</keyword>
<gene>
    <name evidence="11" type="ORF">GCM10011401_12070</name>
</gene>
<evidence type="ECO:0000259" key="10">
    <source>
        <dbReference type="Pfam" id="PF04290"/>
    </source>
</evidence>
<reference evidence="11" key="1">
    <citation type="journal article" date="2014" name="Int. J. Syst. Evol. Microbiol.">
        <title>Complete genome sequence of Corynebacterium casei LMG S-19264T (=DSM 44701T), isolated from a smear-ripened cheese.</title>
        <authorList>
            <consortium name="US DOE Joint Genome Institute (JGI-PGF)"/>
            <person name="Walter F."/>
            <person name="Albersmeier A."/>
            <person name="Kalinowski J."/>
            <person name="Ruckert C."/>
        </authorList>
    </citation>
    <scope>NUCLEOTIDE SEQUENCE</scope>
    <source>
        <strain evidence="11">CGMCC 1.15388</strain>
    </source>
</reference>
<evidence type="ECO:0000256" key="1">
    <source>
        <dbReference type="ARBA" id="ARBA00004429"/>
    </source>
</evidence>
<evidence type="ECO:0000256" key="9">
    <source>
        <dbReference type="SAM" id="Phobius"/>
    </source>
</evidence>
<evidence type="ECO:0000313" key="11">
    <source>
        <dbReference type="EMBL" id="GGE66361.1"/>
    </source>
</evidence>
<feature type="transmembrane region" description="Helical" evidence="9">
    <location>
        <begin position="60"/>
        <end position="83"/>
    </location>
</feature>
<dbReference type="RefSeq" id="WP_188683743.1">
    <property type="nucleotide sequence ID" value="NZ_BMIS01000004.1"/>
</dbReference>
<accession>A0A917EQJ4</accession>
<protein>
    <recommendedName>
        <fullName evidence="10">Tripartite ATP-independent periplasmic transporters DctQ component domain-containing protein</fullName>
    </recommendedName>
</protein>
<reference evidence="11" key="2">
    <citation type="submission" date="2020-09" db="EMBL/GenBank/DDBJ databases">
        <authorList>
            <person name="Sun Q."/>
            <person name="Zhou Y."/>
        </authorList>
    </citation>
    <scope>NUCLEOTIDE SEQUENCE</scope>
    <source>
        <strain evidence="11">CGMCC 1.15388</strain>
    </source>
</reference>